<name>A0A2U3L6K7_9BACT</name>
<feature type="region of interest" description="Disordered" evidence="1">
    <location>
        <begin position="104"/>
        <end position="123"/>
    </location>
</feature>
<dbReference type="AlphaFoldDB" id="A0A2U3L6K7"/>
<evidence type="ECO:0000313" key="2">
    <source>
        <dbReference type="EMBL" id="SPF47537.1"/>
    </source>
</evidence>
<accession>A0A2U3L6K7</accession>
<sequence length="123" mass="13780">MPSSRVSALTKQDIAAAARNFRWNRLMPKWTVIVEGRELPARPLVLDAAGVPPNDPTNSHQAVAILKQQGFDVRYQGKTLQGDDSTKTPSPEFESLLHRLRGSCKGGDSLVEAREREHRDDRY</sequence>
<dbReference type="Proteomes" id="UP000238701">
    <property type="component" value="Unassembled WGS sequence"/>
</dbReference>
<reference evidence="3" key="1">
    <citation type="submission" date="2018-02" db="EMBL/GenBank/DDBJ databases">
        <authorList>
            <person name="Hausmann B."/>
        </authorList>
    </citation>
    <scope>NUCLEOTIDE SEQUENCE [LARGE SCALE GENOMIC DNA]</scope>
    <source>
        <strain evidence="3">Peat soil MAG SbA1</strain>
    </source>
</reference>
<evidence type="ECO:0000313" key="3">
    <source>
        <dbReference type="Proteomes" id="UP000238701"/>
    </source>
</evidence>
<evidence type="ECO:0000256" key="1">
    <source>
        <dbReference type="SAM" id="MobiDB-lite"/>
    </source>
</evidence>
<gene>
    <name evidence="2" type="ORF">SBA1_750003</name>
</gene>
<proteinExistence type="predicted"/>
<dbReference type="EMBL" id="OMOD01000172">
    <property type="protein sequence ID" value="SPF47537.1"/>
    <property type="molecule type" value="Genomic_DNA"/>
</dbReference>
<protein>
    <submittedName>
        <fullName evidence="2">Uncharacterized protein</fullName>
    </submittedName>
</protein>
<feature type="compositionally biased region" description="Basic and acidic residues" evidence="1">
    <location>
        <begin position="111"/>
        <end position="123"/>
    </location>
</feature>
<organism evidence="2 3">
    <name type="scientific">Candidatus Sulfotelmatobacter kueseliae</name>
    <dbReference type="NCBI Taxonomy" id="2042962"/>
    <lineage>
        <taxon>Bacteria</taxon>
        <taxon>Pseudomonadati</taxon>
        <taxon>Acidobacteriota</taxon>
        <taxon>Terriglobia</taxon>
        <taxon>Terriglobales</taxon>
        <taxon>Candidatus Korobacteraceae</taxon>
        <taxon>Candidatus Sulfotelmatobacter</taxon>
    </lineage>
</organism>